<dbReference type="FunFam" id="3.90.226.10:FF:000026">
    <property type="entry name" value="3-hydroxyisobutyryl-CoA hydrolase, mitochondrial"/>
    <property type="match status" value="1"/>
</dbReference>
<evidence type="ECO:0000256" key="13">
    <source>
        <dbReference type="ARBA" id="ARBA00022801"/>
    </source>
</evidence>
<dbReference type="PANTHER" id="PTHR28629:SF14">
    <property type="entry name" value="DIHYDROXYACETONE KINASE 1"/>
    <property type="match status" value="1"/>
</dbReference>
<dbReference type="PROSITE" id="PS51480">
    <property type="entry name" value="DHAL"/>
    <property type="match status" value="1"/>
</dbReference>
<evidence type="ECO:0000256" key="4">
    <source>
        <dbReference type="ARBA" id="ARBA00004778"/>
    </source>
</evidence>
<dbReference type="InterPro" id="IPR036117">
    <property type="entry name" value="DhaL_dom_sf"/>
</dbReference>
<dbReference type="GO" id="GO:0005829">
    <property type="term" value="C:cytosol"/>
    <property type="evidence" value="ECO:0007669"/>
    <property type="project" value="TreeGrafter"/>
</dbReference>
<keyword evidence="25" id="KW-1185">Reference proteome</keyword>
<feature type="binding site" evidence="20">
    <location>
        <position position="117"/>
    </location>
    <ligand>
        <name>substrate</name>
    </ligand>
</feature>
<dbReference type="FunFam" id="3.30.1180.20:FF:000001">
    <property type="entry name" value="Dihydroxyacetone kinase 1"/>
    <property type="match status" value="1"/>
</dbReference>
<evidence type="ECO:0000256" key="12">
    <source>
        <dbReference type="ARBA" id="ARBA00022798"/>
    </source>
</evidence>
<dbReference type="GO" id="GO:0005739">
    <property type="term" value="C:mitochondrion"/>
    <property type="evidence" value="ECO:0007669"/>
    <property type="project" value="UniProtKB-SubCell"/>
</dbReference>
<dbReference type="GO" id="GO:0003860">
    <property type="term" value="F:3-hydroxyisobutyryl-CoA hydrolase activity"/>
    <property type="evidence" value="ECO:0007669"/>
    <property type="project" value="UniProtKB-EC"/>
</dbReference>
<feature type="domain" description="DhaL" evidence="22">
    <location>
        <begin position="387"/>
        <end position="585"/>
    </location>
</feature>
<evidence type="ECO:0000256" key="14">
    <source>
        <dbReference type="ARBA" id="ARBA00022840"/>
    </source>
</evidence>
<comment type="catalytic activity">
    <reaction evidence="18">
        <text>dihydroxyacetone + ATP = dihydroxyacetone phosphate + ADP + H(+)</text>
        <dbReference type="Rhea" id="RHEA:15773"/>
        <dbReference type="ChEBI" id="CHEBI:15378"/>
        <dbReference type="ChEBI" id="CHEBI:16016"/>
        <dbReference type="ChEBI" id="CHEBI:30616"/>
        <dbReference type="ChEBI" id="CHEBI:57642"/>
        <dbReference type="ChEBI" id="CHEBI:456216"/>
        <dbReference type="EC" id="2.7.1.29"/>
    </reaction>
</comment>
<organism evidence="24 25">
    <name type="scientific">Podospora australis</name>
    <dbReference type="NCBI Taxonomy" id="1536484"/>
    <lineage>
        <taxon>Eukaryota</taxon>
        <taxon>Fungi</taxon>
        <taxon>Dikarya</taxon>
        <taxon>Ascomycota</taxon>
        <taxon>Pezizomycotina</taxon>
        <taxon>Sordariomycetes</taxon>
        <taxon>Sordariomycetidae</taxon>
        <taxon>Sordariales</taxon>
        <taxon>Podosporaceae</taxon>
        <taxon>Podospora</taxon>
    </lineage>
</organism>
<comment type="subcellular location">
    <subcellularLocation>
        <location evidence="3">Mitochondrion</location>
    </subcellularLocation>
</comment>
<dbReference type="GO" id="GO:0005524">
    <property type="term" value="F:ATP binding"/>
    <property type="evidence" value="ECO:0007669"/>
    <property type="project" value="UniProtKB-KW"/>
</dbReference>
<dbReference type="InterPro" id="IPR012734">
    <property type="entry name" value="DhaK_ATP"/>
</dbReference>
<dbReference type="NCBIfam" id="TIGR02361">
    <property type="entry name" value="dak_ATP"/>
    <property type="match status" value="1"/>
</dbReference>
<dbReference type="SUPFAM" id="SSF101473">
    <property type="entry name" value="DhaL-like"/>
    <property type="match status" value="1"/>
</dbReference>
<dbReference type="EMBL" id="MU864465">
    <property type="protein sequence ID" value="KAK4185005.1"/>
    <property type="molecule type" value="Genomic_DNA"/>
</dbReference>
<dbReference type="InterPro" id="IPR004007">
    <property type="entry name" value="DhaL_dom"/>
</dbReference>
<proteinExistence type="inferred from homology"/>
<dbReference type="InterPro" id="IPR029045">
    <property type="entry name" value="ClpP/crotonase-like_dom_sf"/>
</dbReference>
<dbReference type="SUPFAM" id="SSF52096">
    <property type="entry name" value="ClpP/crotonase"/>
    <property type="match status" value="1"/>
</dbReference>
<dbReference type="FunFam" id="1.25.40.340:FF:000001">
    <property type="entry name" value="Dihydroxyacetone kinase 1"/>
    <property type="match status" value="1"/>
</dbReference>
<reference evidence="24" key="2">
    <citation type="submission" date="2023-05" db="EMBL/GenBank/DDBJ databases">
        <authorList>
            <consortium name="Lawrence Berkeley National Laboratory"/>
            <person name="Steindorff A."/>
            <person name="Hensen N."/>
            <person name="Bonometti L."/>
            <person name="Westerberg I."/>
            <person name="Brannstrom I.O."/>
            <person name="Guillou S."/>
            <person name="Cros-Aarteil S."/>
            <person name="Calhoun S."/>
            <person name="Haridas S."/>
            <person name="Kuo A."/>
            <person name="Mondo S."/>
            <person name="Pangilinan J."/>
            <person name="Riley R."/>
            <person name="Labutti K."/>
            <person name="Andreopoulos B."/>
            <person name="Lipzen A."/>
            <person name="Chen C."/>
            <person name="Yanf M."/>
            <person name="Daum C."/>
            <person name="Ng V."/>
            <person name="Clum A."/>
            <person name="Ohm R."/>
            <person name="Martin F."/>
            <person name="Silar P."/>
            <person name="Natvig D."/>
            <person name="Lalanne C."/>
            <person name="Gautier V."/>
            <person name="Ament-Velasquez S.L."/>
            <person name="Kruys A."/>
            <person name="Hutchinson M.I."/>
            <person name="Powell A.J."/>
            <person name="Barry K."/>
            <person name="Miller A.N."/>
            <person name="Grigoriev I.V."/>
            <person name="Debuchy R."/>
            <person name="Gladieux P."/>
            <person name="Thoren M.H."/>
            <person name="Johannesson H."/>
        </authorList>
    </citation>
    <scope>NUCLEOTIDE SEQUENCE</scope>
    <source>
        <strain evidence="24">PSN309</strain>
    </source>
</reference>
<evidence type="ECO:0000256" key="19">
    <source>
        <dbReference type="PIRSR" id="PIRSR612734-1"/>
    </source>
</evidence>
<dbReference type="GO" id="GO:0004371">
    <property type="term" value="F:glycerone kinase activity"/>
    <property type="evidence" value="ECO:0007669"/>
    <property type="project" value="UniProtKB-EC"/>
</dbReference>
<dbReference type="SMART" id="SM01120">
    <property type="entry name" value="Dak2"/>
    <property type="match status" value="1"/>
</dbReference>
<evidence type="ECO:0000256" key="7">
    <source>
        <dbReference type="ARBA" id="ARBA00012107"/>
    </source>
</evidence>
<dbReference type="Pfam" id="PF16113">
    <property type="entry name" value="ECH_2"/>
    <property type="match status" value="1"/>
</dbReference>
<evidence type="ECO:0000256" key="10">
    <source>
        <dbReference type="ARBA" id="ARBA00022741"/>
    </source>
</evidence>
<comment type="caution">
    <text evidence="24">The sequence shown here is derived from an EMBL/GenBank/DDBJ whole genome shotgun (WGS) entry which is preliminary data.</text>
</comment>
<dbReference type="InterPro" id="IPR004006">
    <property type="entry name" value="DhaK_dom"/>
</dbReference>
<dbReference type="Gene3D" id="3.30.1180.20">
    <property type="entry name" value="Dihydroxyacetone kinase, domain 2"/>
    <property type="match status" value="1"/>
</dbReference>
<evidence type="ECO:0000256" key="11">
    <source>
        <dbReference type="ARBA" id="ARBA00022777"/>
    </source>
</evidence>
<feature type="compositionally biased region" description="Basic and acidic residues" evidence="21">
    <location>
        <begin position="357"/>
        <end position="370"/>
    </location>
</feature>
<dbReference type="Proteomes" id="UP001302126">
    <property type="component" value="Unassembled WGS sequence"/>
</dbReference>
<dbReference type="AlphaFoldDB" id="A0AAN7AGJ9"/>
<evidence type="ECO:0000256" key="1">
    <source>
        <dbReference type="ARBA" id="ARBA00001709"/>
    </source>
</evidence>
<gene>
    <name evidence="24" type="ORF">QBC35DRAFT_517192</name>
</gene>
<evidence type="ECO:0000313" key="25">
    <source>
        <dbReference type="Proteomes" id="UP001302126"/>
    </source>
</evidence>
<evidence type="ECO:0000259" key="23">
    <source>
        <dbReference type="PROSITE" id="PS51481"/>
    </source>
</evidence>
<comment type="similarity">
    <text evidence="5">Belongs to the dihydroxyacetone kinase (DAK) family.</text>
</comment>
<keyword evidence="15" id="KW-0496">Mitochondrion</keyword>
<dbReference type="FunFam" id="3.40.50.10440:FF:000002">
    <property type="entry name" value="Dihydroxyacetone kinase"/>
    <property type="match status" value="1"/>
</dbReference>
<keyword evidence="10" id="KW-0547">Nucleotide-binding</keyword>
<reference evidence="24" key="1">
    <citation type="journal article" date="2023" name="Mol. Phylogenet. Evol.">
        <title>Genome-scale phylogeny and comparative genomics of the fungal order Sordariales.</title>
        <authorList>
            <person name="Hensen N."/>
            <person name="Bonometti L."/>
            <person name="Westerberg I."/>
            <person name="Brannstrom I.O."/>
            <person name="Guillou S."/>
            <person name="Cros-Aarteil S."/>
            <person name="Calhoun S."/>
            <person name="Haridas S."/>
            <person name="Kuo A."/>
            <person name="Mondo S."/>
            <person name="Pangilinan J."/>
            <person name="Riley R."/>
            <person name="LaButti K."/>
            <person name="Andreopoulos B."/>
            <person name="Lipzen A."/>
            <person name="Chen C."/>
            <person name="Yan M."/>
            <person name="Daum C."/>
            <person name="Ng V."/>
            <person name="Clum A."/>
            <person name="Steindorff A."/>
            <person name="Ohm R.A."/>
            <person name="Martin F."/>
            <person name="Silar P."/>
            <person name="Natvig D.O."/>
            <person name="Lalanne C."/>
            <person name="Gautier V."/>
            <person name="Ament-Velasquez S.L."/>
            <person name="Kruys A."/>
            <person name="Hutchinson M.I."/>
            <person name="Powell A.J."/>
            <person name="Barry K."/>
            <person name="Miller A.N."/>
            <person name="Grigoriev I.V."/>
            <person name="Debuchy R."/>
            <person name="Gladieux P."/>
            <person name="Hiltunen Thoren M."/>
            <person name="Johannesson H."/>
        </authorList>
    </citation>
    <scope>NUCLEOTIDE SEQUENCE</scope>
    <source>
        <strain evidence="24">PSN309</strain>
    </source>
</reference>
<dbReference type="InterPro" id="IPR018376">
    <property type="entry name" value="Enoyl-CoA_hyd/isom_CS"/>
</dbReference>
<dbReference type="PROSITE" id="PS51481">
    <property type="entry name" value="DHAK"/>
    <property type="match status" value="1"/>
</dbReference>
<dbReference type="Pfam" id="PF02733">
    <property type="entry name" value="Dak1"/>
    <property type="match status" value="1"/>
</dbReference>
<dbReference type="Gene3D" id="3.40.50.10440">
    <property type="entry name" value="Dihydroxyacetone kinase, domain 1"/>
    <property type="match status" value="1"/>
</dbReference>
<dbReference type="Gene3D" id="1.25.40.340">
    <property type="match status" value="1"/>
</dbReference>
<accession>A0AAN7AGJ9</accession>
<dbReference type="EC" id="3.1.2.4" evidence="6"/>
<dbReference type="EC" id="2.7.1.28" evidence="8"/>
<evidence type="ECO:0000256" key="8">
    <source>
        <dbReference type="ARBA" id="ARBA00012110"/>
    </source>
</evidence>
<dbReference type="InterPro" id="IPR050861">
    <property type="entry name" value="Dihydroxyacetone_Kinase"/>
</dbReference>
<feature type="domain" description="DhaK" evidence="23">
    <location>
        <begin position="9"/>
        <end position="350"/>
    </location>
</feature>
<evidence type="ECO:0000256" key="20">
    <source>
        <dbReference type="PIRSR" id="PIRSR612734-2"/>
    </source>
</evidence>
<comment type="catalytic activity">
    <reaction evidence="17">
        <text>D-glyceraldehyde + ATP = D-glyceraldehyde 3-phosphate + ADP + H(+)</text>
        <dbReference type="Rhea" id="RHEA:13941"/>
        <dbReference type="ChEBI" id="CHEBI:15378"/>
        <dbReference type="ChEBI" id="CHEBI:17378"/>
        <dbReference type="ChEBI" id="CHEBI:30616"/>
        <dbReference type="ChEBI" id="CHEBI:59776"/>
        <dbReference type="ChEBI" id="CHEBI:456216"/>
        <dbReference type="EC" id="2.7.1.28"/>
    </reaction>
</comment>
<evidence type="ECO:0000313" key="24">
    <source>
        <dbReference type="EMBL" id="KAK4185005.1"/>
    </source>
</evidence>
<keyword evidence="13" id="KW-0378">Hydrolase</keyword>
<dbReference type="EC" id="2.7.1.29" evidence="7"/>
<comment type="pathway">
    <text evidence="4">Polyol metabolism; glycerol fermentation; glycerone phosphate from glycerol (oxidative route): step 2/2.</text>
</comment>
<dbReference type="NCBIfam" id="NF004127">
    <property type="entry name" value="PRK05617.1"/>
    <property type="match status" value="1"/>
</dbReference>
<dbReference type="Gene3D" id="3.90.226.10">
    <property type="entry name" value="2-enoyl-CoA Hydratase, Chain A, domain 1"/>
    <property type="match status" value="1"/>
</dbReference>
<dbReference type="GO" id="GO:0050354">
    <property type="term" value="F:triokinase activity"/>
    <property type="evidence" value="ECO:0007669"/>
    <property type="project" value="UniProtKB-EC"/>
</dbReference>
<dbReference type="GO" id="GO:0019563">
    <property type="term" value="P:glycerol catabolic process"/>
    <property type="evidence" value="ECO:0007669"/>
    <property type="project" value="TreeGrafter"/>
</dbReference>
<evidence type="ECO:0000256" key="9">
    <source>
        <dbReference type="ARBA" id="ARBA00022679"/>
    </source>
</evidence>
<evidence type="ECO:0000256" key="3">
    <source>
        <dbReference type="ARBA" id="ARBA00004173"/>
    </source>
</evidence>
<evidence type="ECO:0000256" key="17">
    <source>
        <dbReference type="ARBA" id="ARBA00047974"/>
    </source>
</evidence>
<feature type="active site" description="Tele-hemiaminal-histidine intermediate" evidence="19">
    <location>
        <position position="228"/>
    </location>
</feature>
<dbReference type="InterPro" id="IPR045004">
    <property type="entry name" value="ECH_dom"/>
</dbReference>
<dbReference type="PROSITE" id="PS00166">
    <property type="entry name" value="ENOYL_COA_HYDRATASE"/>
    <property type="match status" value="1"/>
</dbReference>
<comment type="catalytic activity">
    <reaction evidence="1">
        <text>3-hydroxy-2-methylpropanoyl-CoA + H2O = 3-hydroxy-2-methylpropanoate + CoA + H(+)</text>
        <dbReference type="Rhea" id="RHEA:20888"/>
        <dbReference type="ChEBI" id="CHEBI:11805"/>
        <dbReference type="ChEBI" id="CHEBI:15377"/>
        <dbReference type="ChEBI" id="CHEBI:15378"/>
        <dbReference type="ChEBI" id="CHEBI:57287"/>
        <dbReference type="ChEBI" id="CHEBI:57340"/>
        <dbReference type="EC" id="3.1.2.4"/>
    </reaction>
</comment>
<sequence>MSNRHFINDPVHLVTTALQSLTYTNPGLALDLPNKIIYRRPGYGSSPQRVAIISGGGSGHEPSFAGMVGPGLLSAAVAGTIFASPSAEQIRTAIMARVDHGDDQGGVLVTVMNYTGDVLNFGIGVEKAKAAGVNVEMVVVGDDVGVGRAKAGKVGRRGIAGTVLVHKISGALAAQGRSLKEVAKVARLVADNLVSVGASLEHVHVPGRKLVDSEGLKEGEVEIGMGIHNEAGSGREVVELPGLVQKMLKQMLDKNDKDRAFVNVNSNEVVLLINNLGGVSVLEMGGIVAEVVTQLEKDYNIRPARILNGTYMTSLNGLGFSITLLNVVNTEIGGPSMIQLLDEPSEATGWTPSVSKRTWEEKNSQTREQDASVGADMQSSGLQMDAKAAQQALTKALDSVVAAESEVTRYDTIVGDGDCGIGLKRGAEAVLKHLKAKPLSGDAVLDVTSIVPVIEREMDGTSGALYAIFLNALVGALRSESKKENEASPKVWAAALRQSCEALSKYTPARPGDRTLVDALYPFVDVLEKSGDVKEAAEAAVKAAEGTKGMKASLGRTVYIGGSGFEEVPDPGAWGLASFFSGLAGISKGDEGWEKLPHEDDDPEDVLFSSLYGLRTIQLNRPKKYNVVNGSMIRKIAPRLIEWSKSDMANVIVMKGTGDKAFCSGGDVRELVQWNEAGKAHKSKAFFDKEYKLNHLIASLEKPYVAFMDGITMGGGVGLSVHAPLRIATERTEFAMPETKIGFFPDVGASFFLPRMPGYTGTYLALTGDSLKGANVFYAGIATHYLHSTSLPALESRLAELRFGDFDPLKTRLATISATIEEFVTGLPYNEPIALSGEIRKAIDRCFCFDTVPEILRALEAESGNPATQKWAQNTLQQLHERSPISIHVALRLMRVGAHWNIAQAFRREHGIACKFMDPSTGSEFNEGVSAKLVSKPARAANWSTTLEQITPEQSSKIVETFFKPNKDDKPLQLIADGEFDEYPFGYFGVPTEKEVEDVVAQGNKLTRAGIVQHFLTERRQKQGVKEVVEEIWSRKTAAHEDGSVTWIYQ</sequence>
<evidence type="ECO:0000256" key="18">
    <source>
        <dbReference type="ARBA" id="ARBA00048898"/>
    </source>
</evidence>
<dbReference type="CDD" id="cd06558">
    <property type="entry name" value="crotonase-like"/>
    <property type="match status" value="1"/>
</dbReference>
<dbReference type="PANTHER" id="PTHR28629">
    <property type="entry name" value="TRIOKINASE/FMN CYCLASE"/>
    <property type="match status" value="1"/>
</dbReference>
<evidence type="ECO:0000256" key="5">
    <source>
        <dbReference type="ARBA" id="ARBA00008757"/>
    </source>
</evidence>
<name>A0AAN7AGJ9_9PEZI</name>
<feature type="region of interest" description="Disordered" evidence="21">
    <location>
        <begin position="345"/>
        <end position="372"/>
    </location>
</feature>
<evidence type="ECO:0000256" key="16">
    <source>
        <dbReference type="ARBA" id="ARBA00031181"/>
    </source>
</evidence>
<evidence type="ECO:0000256" key="2">
    <source>
        <dbReference type="ARBA" id="ARBA00003264"/>
    </source>
</evidence>
<dbReference type="SUPFAM" id="SSF82549">
    <property type="entry name" value="DAK1/DegV-like"/>
    <property type="match status" value="1"/>
</dbReference>
<feature type="binding site" evidence="20">
    <location>
        <begin position="57"/>
        <end position="60"/>
    </location>
    <ligand>
        <name>substrate</name>
    </ligand>
</feature>
<keyword evidence="9" id="KW-0808">Transferase</keyword>
<evidence type="ECO:0000256" key="15">
    <source>
        <dbReference type="ARBA" id="ARBA00023128"/>
    </source>
</evidence>
<keyword evidence="14" id="KW-0067">ATP-binding</keyword>
<evidence type="ECO:0000259" key="22">
    <source>
        <dbReference type="PROSITE" id="PS51480"/>
    </source>
</evidence>
<keyword evidence="11" id="KW-0418">Kinase</keyword>
<comment type="function">
    <text evidence="2">Catalyzes both the phosphorylation of dihydroxyacetone and of glyceraldehyde.</text>
</comment>
<dbReference type="Pfam" id="PF02734">
    <property type="entry name" value="Dak2"/>
    <property type="match status" value="1"/>
</dbReference>
<evidence type="ECO:0000256" key="21">
    <source>
        <dbReference type="SAM" id="MobiDB-lite"/>
    </source>
</evidence>
<protein>
    <recommendedName>
        <fullName evidence="16">3-hydroxyisobutyryl-coenzyme A hydrolase</fullName>
        <ecNumber evidence="8">2.7.1.28</ecNumber>
        <ecNumber evidence="7">2.7.1.29</ecNumber>
        <ecNumber evidence="6">3.1.2.4</ecNumber>
    </recommendedName>
</protein>
<keyword evidence="12" id="KW-0319">Glycerol metabolism</keyword>
<evidence type="ECO:0000256" key="6">
    <source>
        <dbReference type="ARBA" id="ARBA00011915"/>
    </source>
</evidence>